<dbReference type="PANTHER" id="PTHR31170">
    <property type="entry name" value="BNAC04G53230D PROTEIN"/>
    <property type="match status" value="1"/>
</dbReference>
<dbReference type="Pfam" id="PF03140">
    <property type="entry name" value="DUF247"/>
    <property type="match status" value="1"/>
</dbReference>
<name>A0A314XQS9_PRUYE</name>
<dbReference type="OrthoDB" id="672127at2759"/>
<dbReference type="Proteomes" id="UP000250321">
    <property type="component" value="Unassembled WGS sequence"/>
</dbReference>
<organism evidence="1 2">
    <name type="scientific">Prunus yedoensis var. nudiflora</name>
    <dbReference type="NCBI Taxonomy" id="2094558"/>
    <lineage>
        <taxon>Eukaryota</taxon>
        <taxon>Viridiplantae</taxon>
        <taxon>Streptophyta</taxon>
        <taxon>Embryophyta</taxon>
        <taxon>Tracheophyta</taxon>
        <taxon>Spermatophyta</taxon>
        <taxon>Magnoliopsida</taxon>
        <taxon>eudicotyledons</taxon>
        <taxon>Gunneridae</taxon>
        <taxon>Pentapetalae</taxon>
        <taxon>rosids</taxon>
        <taxon>fabids</taxon>
        <taxon>Rosales</taxon>
        <taxon>Rosaceae</taxon>
        <taxon>Amygdaloideae</taxon>
        <taxon>Amygdaleae</taxon>
        <taxon>Prunus</taxon>
    </lineage>
</organism>
<protein>
    <submittedName>
        <fullName evidence="1">UPF0481 protein</fullName>
    </submittedName>
</protein>
<dbReference type="EMBL" id="PJQY01002005">
    <property type="protein sequence ID" value="PQP97174.1"/>
    <property type="molecule type" value="Genomic_DNA"/>
</dbReference>
<evidence type="ECO:0000313" key="1">
    <source>
        <dbReference type="EMBL" id="PQP97174.1"/>
    </source>
</evidence>
<comment type="caution">
    <text evidence="1">The sequence shown here is derived from an EMBL/GenBank/DDBJ whole genome shotgun (WGS) entry which is preliminary data.</text>
</comment>
<accession>A0A314XQS9</accession>
<dbReference type="AlphaFoldDB" id="A0A314XQS9"/>
<reference evidence="1 2" key="1">
    <citation type="submission" date="2018-02" db="EMBL/GenBank/DDBJ databases">
        <title>Draft genome of wild Prunus yedoensis var. nudiflora.</title>
        <authorList>
            <person name="Baek S."/>
            <person name="Kim J.-H."/>
            <person name="Choi K."/>
            <person name="Kim G.-B."/>
            <person name="Cho A."/>
            <person name="Jang H."/>
            <person name="Shin C.-H."/>
            <person name="Yu H.-J."/>
            <person name="Mun J.-H."/>
        </authorList>
    </citation>
    <scope>NUCLEOTIDE SEQUENCE [LARGE SCALE GENOMIC DNA]</scope>
    <source>
        <strain evidence="2">cv. Jeju island</strain>
        <tissue evidence="1">Leaf</tissue>
    </source>
</reference>
<evidence type="ECO:0000313" key="2">
    <source>
        <dbReference type="Proteomes" id="UP000250321"/>
    </source>
</evidence>
<dbReference type="InterPro" id="IPR004158">
    <property type="entry name" value="DUF247_pln"/>
</dbReference>
<gene>
    <name evidence="1" type="ORF">Pyn_16650</name>
</gene>
<keyword evidence="2" id="KW-1185">Reference proteome</keyword>
<proteinExistence type="predicted"/>
<sequence length="116" mass="12997">MSSCVMDVPQAGGQLETQTIRSMTQLYRAGVKFKKGSSTNIFDIRFNIDDGILEIPKITISDQSEVTLTNLLEYEQTLSKKVENYINDYVVILNILVNTPEDVALLVKNGIVENKL</sequence>
<dbReference type="PANTHER" id="PTHR31170:SF17">
    <property type="match status" value="1"/>
</dbReference>
<dbReference type="STRING" id="2094558.A0A314XQS9"/>